<dbReference type="EMBL" id="HBUF01210566">
    <property type="protein sequence ID" value="CAG6665423.1"/>
    <property type="molecule type" value="Transcribed_RNA"/>
</dbReference>
<feature type="compositionally biased region" description="Low complexity" evidence="9">
    <location>
        <begin position="465"/>
        <end position="475"/>
    </location>
</feature>
<comment type="similarity">
    <text evidence="2">Belongs to the AXUD1 family.</text>
</comment>
<dbReference type="GO" id="GO:0043565">
    <property type="term" value="F:sequence-specific DNA binding"/>
    <property type="evidence" value="ECO:0007669"/>
    <property type="project" value="TreeGrafter"/>
</dbReference>
<keyword evidence="7" id="KW-0804">Transcription</keyword>
<keyword evidence="5" id="KW-0238">DNA-binding</keyword>
<feature type="compositionally biased region" description="Polar residues" evidence="9">
    <location>
        <begin position="164"/>
        <end position="174"/>
    </location>
</feature>
<evidence type="ECO:0000256" key="3">
    <source>
        <dbReference type="ARBA" id="ARBA00022703"/>
    </source>
</evidence>
<keyword evidence="8" id="KW-0539">Nucleus</keyword>
<evidence type="ECO:0000256" key="7">
    <source>
        <dbReference type="ARBA" id="ARBA00023163"/>
    </source>
</evidence>
<dbReference type="Pfam" id="PF16019">
    <property type="entry name" value="CSRNP_N"/>
    <property type="match status" value="1"/>
</dbReference>
<proteinExistence type="inferred from homology"/>
<name>A0A8D8S969_9HEMI</name>
<dbReference type="InterPro" id="IPR031972">
    <property type="entry name" value="CSRNP_N"/>
</dbReference>
<dbReference type="AlphaFoldDB" id="A0A8D8S969"/>
<feature type="compositionally biased region" description="Basic and acidic residues" evidence="9">
    <location>
        <begin position="367"/>
        <end position="436"/>
    </location>
</feature>
<evidence type="ECO:0000256" key="4">
    <source>
        <dbReference type="ARBA" id="ARBA00023015"/>
    </source>
</evidence>
<reference evidence="11" key="1">
    <citation type="submission" date="2021-05" db="EMBL/GenBank/DDBJ databases">
        <authorList>
            <person name="Alioto T."/>
            <person name="Alioto T."/>
            <person name="Gomez Garrido J."/>
        </authorList>
    </citation>
    <scope>NUCLEOTIDE SEQUENCE</scope>
</reference>
<dbReference type="GO" id="GO:0006915">
    <property type="term" value="P:apoptotic process"/>
    <property type="evidence" value="ECO:0007669"/>
    <property type="project" value="UniProtKB-KW"/>
</dbReference>
<evidence type="ECO:0000259" key="10">
    <source>
        <dbReference type="Pfam" id="PF16019"/>
    </source>
</evidence>
<keyword evidence="4" id="KW-0805">Transcription regulation</keyword>
<sequence length="1271" mass="139330">MLEIFVVRLLGDGVESLTDGAKNLFNKIKGTGEEKDREEEALTATTPLEHMTMITTEADTTTTDSVVVTTDPTLQTTEGSITSGTDPTLQTTNSIVHLDDNSYKEPKDCLATDVSVNKETNKEANNNSEHLDLETSIITSNSNTGYSNENKTSDSNSKCKQETVDSPGTSNVIDKTNRVPLVNSQITNHDQDSTNVKPGIEVDFKDENLKYSTNDLRSYEDIPSQTVEEASHPLTKQVVNESLSLQAPNINSPATLDTNNRFDTEASATLHADHLSASLAATNEEQCTSIPISNVNNSANEINHLDTISDVNYDQTGPETLTSNICKVIGKTVAKQIIEELIAQVVENVEPVQEFCTNDNENQSENEIEKEKIEGKNMNEERDKGESKEFGEERAEGETKSEYKQEEKKYFTSKSGEDFTEGEKSEDYDEVEKSDGSDSGIGSELIDEVNSGIGSELIDEVITKSSDSSSTSSSDEFPTTAEVSTKTWTTPCMSFSEMSEDDLCTPPRLSMPTFDDLTRSPCDVFATERERKEIMEEIGALSWKSSSVAASSSSNSTLPTEHNHTIIETTGNEGHESTGCHSSNGIAESSNPSKESCSKPGSDSNCRSGVDSDEDIDISSIDPEDSTPKEPEVPSSLLREIPSIPSTSRQTQFKSSLKRRAPSSSHGEGYAPPASKKRRGITFDTVSVYYFPRMQGFTCVPSQGGSTLGMSVHHSHVQTFTLGQYALEQRRVHQRMARSPVCSAESAGSLSGCDTNDDSDDEEQLSDEEFDSDSSYTLQPVKIRQRRAMLRAAGVDKIDPAEKNECKQIRISREYCGCACEGYCDPEICACAQAGIKCQVDRQNFPCGCSRDCCANPKGRIEFNPVRVHSHYIQTIMRIKAQKRDDDMSRLYDYQQFHNYHPTSSSSDFEPTSLSSYYPHHHPQYLSSHHHHHHHHHNDLLSNFELQTQMHSCYEPFNPELTTLYTHLSSGGGTSGGQGNEKNIQESLTELLPSSYSGDAYNGQSSTPDSMYTSDTMTNTYRYTTPSEPNIDPYNSYNEEPADFTTNRDPNTSYPREGNTTDYMKDTMAAFPTNCTNEYAREMIVCSGDYSRDSTSCGTDYARNAYVRDASSCGGDYGRETNSCANNYVRETVSGGGEYARDPSVCNGGYANTSGSNYQDYSTAPPCDSDYAKTMDTSCNSNCTNVSEYTRDNTCCASAYNSDRNNVNTLSDGSSDWSQVATPGDVASSPGTGAQGSSDLKSPAILPTVSAAHGEMSQQQTNVQVIETVIG</sequence>
<protein>
    <submittedName>
        <fullName evidence="11">Cysteine/serine-rich nuclear protein 2</fullName>
    </submittedName>
</protein>
<comment type="subcellular location">
    <subcellularLocation>
        <location evidence="1">Nucleus</location>
    </subcellularLocation>
</comment>
<feature type="compositionally biased region" description="Polar residues" evidence="9">
    <location>
        <begin position="139"/>
        <end position="156"/>
    </location>
</feature>
<keyword evidence="6" id="KW-0010">Activator</keyword>
<dbReference type="PANTHER" id="PTHR13580">
    <property type="entry name" value="TGF-BETA INDUCED APOPTOSIS PROTEIN"/>
    <property type="match status" value="1"/>
</dbReference>
<dbReference type="GO" id="GO:0000981">
    <property type="term" value="F:DNA-binding transcription factor activity, RNA polymerase II-specific"/>
    <property type="evidence" value="ECO:0007669"/>
    <property type="project" value="TreeGrafter"/>
</dbReference>
<evidence type="ECO:0000256" key="1">
    <source>
        <dbReference type="ARBA" id="ARBA00004123"/>
    </source>
</evidence>
<feature type="region of interest" description="Disordered" evidence="9">
    <location>
        <begin position="738"/>
        <end position="776"/>
    </location>
</feature>
<dbReference type="PRINTS" id="PR02031">
    <property type="entry name" value="CYSSERRICHNP"/>
</dbReference>
<feature type="compositionally biased region" description="Polar residues" evidence="9">
    <location>
        <begin position="1229"/>
        <end position="1240"/>
    </location>
</feature>
<feature type="domain" description="Cysteine/serine-rich nuclear protein N-terminal" evidence="10">
    <location>
        <begin position="677"/>
        <end position="882"/>
    </location>
</feature>
<evidence type="ECO:0000256" key="6">
    <source>
        <dbReference type="ARBA" id="ARBA00023159"/>
    </source>
</evidence>
<feature type="region of interest" description="Disordered" evidence="9">
    <location>
        <begin position="356"/>
        <end position="519"/>
    </location>
</feature>
<feature type="region of interest" description="Disordered" evidence="9">
    <location>
        <begin position="1210"/>
        <end position="1242"/>
    </location>
</feature>
<feature type="compositionally biased region" description="Polar residues" evidence="9">
    <location>
        <begin position="644"/>
        <end position="655"/>
    </location>
</feature>
<accession>A0A8D8S969</accession>
<feature type="compositionally biased region" description="Low complexity" evidence="9">
    <location>
        <begin position="540"/>
        <end position="556"/>
    </location>
</feature>
<feature type="region of interest" description="Disordered" evidence="9">
    <location>
        <begin position="994"/>
        <end position="1061"/>
    </location>
</feature>
<evidence type="ECO:0000256" key="8">
    <source>
        <dbReference type="ARBA" id="ARBA00023242"/>
    </source>
</evidence>
<dbReference type="PANTHER" id="PTHR13580:SF9">
    <property type="entry name" value="AXIN1 UP-REGULATED 1, ISOFORM A"/>
    <property type="match status" value="1"/>
</dbReference>
<feature type="region of interest" description="Disordered" evidence="9">
    <location>
        <begin position="139"/>
        <end position="175"/>
    </location>
</feature>
<keyword evidence="3" id="KW-0053">Apoptosis</keyword>
<feature type="compositionally biased region" description="Polar residues" evidence="9">
    <location>
        <begin position="579"/>
        <end position="607"/>
    </location>
</feature>
<feature type="compositionally biased region" description="Polar residues" evidence="9">
    <location>
        <begin position="1210"/>
        <end position="1221"/>
    </location>
</feature>
<feature type="compositionally biased region" description="Acidic residues" evidence="9">
    <location>
        <begin position="755"/>
        <end position="772"/>
    </location>
</feature>
<dbReference type="EMBL" id="HBUF01210565">
    <property type="protein sequence ID" value="CAG6665421.1"/>
    <property type="molecule type" value="Transcribed_RNA"/>
</dbReference>
<evidence type="ECO:0000256" key="9">
    <source>
        <dbReference type="SAM" id="MobiDB-lite"/>
    </source>
</evidence>
<organism evidence="11">
    <name type="scientific">Cacopsylla melanoneura</name>
    <dbReference type="NCBI Taxonomy" id="428564"/>
    <lineage>
        <taxon>Eukaryota</taxon>
        <taxon>Metazoa</taxon>
        <taxon>Ecdysozoa</taxon>
        <taxon>Arthropoda</taxon>
        <taxon>Hexapoda</taxon>
        <taxon>Insecta</taxon>
        <taxon>Pterygota</taxon>
        <taxon>Neoptera</taxon>
        <taxon>Paraneoptera</taxon>
        <taxon>Hemiptera</taxon>
        <taxon>Sternorrhyncha</taxon>
        <taxon>Psylloidea</taxon>
        <taxon>Psyllidae</taxon>
        <taxon>Psyllinae</taxon>
        <taxon>Cacopsylla</taxon>
    </lineage>
</organism>
<feature type="compositionally biased region" description="Polar residues" evidence="9">
    <location>
        <begin position="481"/>
        <end position="497"/>
    </location>
</feature>
<dbReference type="InterPro" id="IPR023260">
    <property type="entry name" value="Cys/Ser-rich_nuc_prot"/>
</dbReference>
<evidence type="ECO:0000256" key="5">
    <source>
        <dbReference type="ARBA" id="ARBA00023125"/>
    </source>
</evidence>
<dbReference type="GO" id="GO:0005634">
    <property type="term" value="C:nucleus"/>
    <property type="evidence" value="ECO:0007669"/>
    <property type="project" value="UniProtKB-SubCell"/>
</dbReference>
<evidence type="ECO:0000313" key="11">
    <source>
        <dbReference type="EMBL" id="CAG6665421.1"/>
    </source>
</evidence>
<evidence type="ECO:0000256" key="2">
    <source>
        <dbReference type="ARBA" id="ARBA00008548"/>
    </source>
</evidence>
<feature type="compositionally biased region" description="Acidic residues" evidence="9">
    <location>
        <begin position="611"/>
        <end position="625"/>
    </location>
</feature>
<feature type="region of interest" description="Disordered" evidence="9">
    <location>
        <begin position="539"/>
        <end position="678"/>
    </location>
</feature>